<evidence type="ECO:0000259" key="3">
    <source>
        <dbReference type="PROSITE" id="PS51745"/>
    </source>
</evidence>
<dbReference type="STRING" id="3880.A0A072UR03"/>
<organism evidence="4 6">
    <name type="scientific">Medicago truncatula</name>
    <name type="common">Barrel medic</name>
    <name type="synonym">Medicago tribuloides</name>
    <dbReference type="NCBI Taxonomy" id="3880"/>
    <lineage>
        <taxon>Eukaryota</taxon>
        <taxon>Viridiplantae</taxon>
        <taxon>Streptophyta</taxon>
        <taxon>Embryophyta</taxon>
        <taxon>Tracheophyta</taxon>
        <taxon>Spermatophyta</taxon>
        <taxon>Magnoliopsida</taxon>
        <taxon>eudicotyledons</taxon>
        <taxon>Gunneridae</taxon>
        <taxon>Pentapetalae</taxon>
        <taxon>rosids</taxon>
        <taxon>fabids</taxon>
        <taxon>Fabales</taxon>
        <taxon>Fabaceae</taxon>
        <taxon>Papilionoideae</taxon>
        <taxon>50 kb inversion clade</taxon>
        <taxon>NPAAA clade</taxon>
        <taxon>Hologalegina</taxon>
        <taxon>IRL clade</taxon>
        <taxon>Trifolieae</taxon>
        <taxon>Medicago</taxon>
    </lineage>
</organism>
<keyword evidence="2" id="KW-0472">Membrane</keyword>
<evidence type="ECO:0000313" key="4">
    <source>
        <dbReference type="EMBL" id="KEH31781.1"/>
    </source>
</evidence>
<evidence type="ECO:0000256" key="1">
    <source>
        <dbReference type="ARBA" id="ARBA00011726"/>
    </source>
</evidence>
<dbReference type="HOGENOM" id="CLU_118286_0_0_1"/>
<reference evidence="4 6" key="2">
    <citation type="journal article" date="2014" name="BMC Genomics">
        <title>An improved genome release (version Mt4.0) for the model legume Medicago truncatula.</title>
        <authorList>
            <person name="Tang H."/>
            <person name="Krishnakumar V."/>
            <person name="Bidwell S."/>
            <person name="Rosen B."/>
            <person name="Chan A."/>
            <person name="Zhou S."/>
            <person name="Gentzbittel L."/>
            <person name="Childs K.L."/>
            <person name="Yandell M."/>
            <person name="Gundlach H."/>
            <person name="Mayer K.F."/>
            <person name="Schwartz D.C."/>
            <person name="Town C.D."/>
        </authorList>
    </citation>
    <scope>GENOME REANNOTATION</scope>
    <source>
        <strain evidence="4">A17</strain>
        <strain evidence="5 6">cv. Jemalong A17</strain>
    </source>
</reference>
<dbReference type="EMBL" id="CM001220">
    <property type="protein sequence ID" value="KEH31781.1"/>
    <property type="molecule type" value="Genomic_DNA"/>
</dbReference>
<dbReference type="SUPFAM" id="SSF54277">
    <property type="entry name" value="CAD &amp; PB1 domains"/>
    <property type="match status" value="1"/>
</dbReference>
<sequence>MDLAFMIDDGNWFFLLRFHVRFGDAYRRFNVSVDDNNQIDIDMVRLRAKIRSIFDFTDDVKFTLSYVDEDSEMVNIVDDNDLNDLMRQRFKFWRIFVRGNGILPLEFSQWRNMMHKSVGKIMRKDEAIYYGSAVVAWVGLVSAIIFSKPNVQVIHPPPPPVSKGWFK</sequence>
<reference evidence="5" key="3">
    <citation type="submission" date="2015-04" db="UniProtKB">
        <authorList>
            <consortium name="EnsemblPlants"/>
        </authorList>
    </citation>
    <scope>IDENTIFICATION</scope>
    <source>
        <strain evidence="5">cv. Jemalong A17</strain>
    </source>
</reference>
<evidence type="ECO:0000313" key="5">
    <source>
        <dbReference type="EnsemblPlants" id="KEH31781"/>
    </source>
</evidence>
<dbReference type="PANTHER" id="PTHR20930:SF0">
    <property type="entry name" value="PROTEIN ILRUN"/>
    <property type="match status" value="1"/>
</dbReference>
<dbReference type="SMART" id="SM00666">
    <property type="entry name" value="PB1"/>
    <property type="match status" value="1"/>
</dbReference>
<reference evidence="4 6" key="1">
    <citation type="journal article" date="2011" name="Nature">
        <title>The Medicago genome provides insight into the evolution of rhizobial symbioses.</title>
        <authorList>
            <person name="Young N.D."/>
            <person name="Debelle F."/>
            <person name="Oldroyd G.E."/>
            <person name="Geurts R."/>
            <person name="Cannon S.B."/>
            <person name="Udvardi M.K."/>
            <person name="Benedito V.A."/>
            <person name="Mayer K.F."/>
            <person name="Gouzy J."/>
            <person name="Schoof H."/>
            <person name="Van de Peer Y."/>
            <person name="Proost S."/>
            <person name="Cook D.R."/>
            <person name="Meyers B.C."/>
            <person name="Spannagl M."/>
            <person name="Cheung F."/>
            <person name="De Mita S."/>
            <person name="Krishnakumar V."/>
            <person name="Gundlach H."/>
            <person name="Zhou S."/>
            <person name="Mudge J."/>
            <person name="Bharti A.K."/>
            <person name="Murray J.D."/>
            <person name="Naoumkina M.A."/>
            <person name="Rosen B."/>
            <person name="Silverstein K.A."/>
            <person name="Tang H."/>
            <person name="Rombauts S."/>
            <person name="Zhao P.X."/>
            <person name="Zhou P."/>
            <person name="Barbe V."/>
            <person name="Bardou P."/>
            <person name="Bechner M."/>
            <person name="Bellec A."/>
            <person name="Berger A."/>
            <person name="Berges H."/>
            <person name="Bidwell S."/>
            <person name="Bisseling T."/>
            <person name="Choisne N."/>
            <person name="Couloux A."/>
            <person name="Denny R."/>
            <person name="Deshpande S."/>
            <person name="Dai X."/>
            <person name="Doyle J.J."/>
            <person name="Dudez A.M."/>
            <person name="Farmer A.D."/>
            <person name="Fouteau S."/>
            <person name="Franken C."/>
            <person name="Gibelin C."/>
            <person name="Gish J."/>
            <person name="Goldstein S."/>
            <person name="Gonzalez A.J."/>
            <person name="Green P.J."/>
            <person name="Hallab A."/>
            <person name="Hartog M."/>
            <person name="Hua A."/>
            <person name="Humphray S.J."/>
            <person name="Jeong D.H."/>
            <person name="Jing Y."/>
            <person name="Jocker A."/>
            <person name="Kenton S.M."/>
            <person name="Kim D.J."/>
            <person name="Klee K."/>
            <person name="Lai H."/>
            <person name="Lang C."/>
            <person name="Lin S."/>
            <person name="Macmil S.L."/>
            <person name="Magdelenat G."/>
            <person name="Matthews L."/>
            <person name="McCorrison J."/>
            <person name="Monaghan E.L."/>
            <person name="Mun J.H."/>
            <person name="Najar F.Z."/>
            <person name="Nicholson C."/>
            <person name="Noirot C."/>
            <person name="O'Bleness M."/>
            <person name="Paule C.R."/>
            <person name="Poulain J."/>
            <person name="Prion F."/>
            <person name="Qin B."/>
            <person name="Qu C."/>
            <person name="Retzel E.F."/>
            <person name="Riddle C."/>
            <person name="Sallet E."/>
            <person name="Samain S."/>
            <person name="Samson N."/>
            <person name="Sanders I."/>
            <person name="Saurat O."/>
            <person name="Scarpelli C."/>
            <person name="Schiex T."/>
            <person name="Segurens B."/>
            <person name="Severin A.J."/>
            <person name="Sherrier D.J."/>
            <person name="Shi R."/>
            <person name="Sims S."/>
            <person name="Singer S.R."/>
            <person name="Sinharoy S."/>
            <person name="Sterck L."/>
            <person name="Viollet A."/>
            <person name="Wang B.B."/>
            <person name="Wang K."/>
            <person name="Wang M."/>
            <person name="Wang X."/>
            <person name="Warfsmann J."/>
            <person name="Weissenbach J."/>
            <person name="White D.D."/>
            <person name="White J.D."/>
            <person name="Wiley G.B."/>
            <person name="Wincker P."/>
            <person name="Xing Y."/>
            <person name="Yang L."/>
            <person name="Yao Z."/>
            <person name="Ying F."/>
            <person name="Zhai J."/>
            <person name="Zhou L."/>
            <person name="Zuber A."/>
            <person name="Denarie J."/>
            <person name="Dixon R.A."/>
            <person name="May G.D."/>
            <person name="Schwartz D.C."/>
            <person name="Rogers J."/>
            <person name="Quetier F."/>
            <person name="Town C.D."/>
            <person name="Roe B.A."/>
        </authorList>
    </citation>
    <scope>NUCLEOTIDE SEQUENCE [LARGE SCALE GENOMIC DNA]</scope>
    <source>
        <strain evidence="4">A17</strain>
        <strain evidence="5 6">cv. Jemalong A17</strain>
    </source>
</reference>
<keyword evidence="2" id="KW-1133">Transmembrane helix</keyword>
<dbReference type="Proteomes" id="UP000002051">
    <property type="component" value="Chromosome 4"/>
</dbReference>
<dbReference type="PANTHER" id="PTHR20930">
    <property type="entry name" value="OVARIAN CARCINOMA ANTIGEN CA125-RELATED"/>
    <property type="match status" value="1"/>
</dbReference>
<feature type="transmembrane region" description="Helical" evidence="2">
    <location>
        <begin position="127"/>
        <end position="146"/>
    </location>
</feature>
<comment type="subunit">
    <text evidence="1">Homodimers and heterodimers.</text>
</comment>
<feature type="domain" description="PB1" evidence="3">
    <location>
        <begin position="15"/>
        <end position="100"/>
    </location>
</feature>
<name>A0A072UR03_MEDTR</name>
<accession>A0A072UR03</accession>
<dbReference type="EnsemblPlants" id="KEH31781">
    <property type="protein sequence ID" value="KEH31781"/>
    <property type="gene ID" value="MTR_4g104960"/>
</dbReference>
<gene>
    <name evidence="4" type="ordered locus">MTR_4g104960</name>
</gene>
<dbReference type="InterPro" id="IPR000270">
    <property type="entry name" value="PB1_dom"/>
</dbReference>
<dbReference type="AlphaFoldDB" id="A0A072UR03"/>
<protein>
    <submittedName>
        <fullName evidence="4">PB1-Joka2 domain protein</fullName>
    </submittedName>
</protein>
<evidence type="ECO:0000313" key="6">
    <source>
        <dbReference type="Proteomes" id="UP000002051"/>
    </source>
</evidence>
<keyword evidence="6" id="KW-1185">Reference proteome</keyword>
<dbReference type="InterPro" id="IPR053793">
    <property type="entry name" value="PB1-like"/>
</dbReference>
<dbReference type="Pfam" id="PF00564">
    <property type="entry name" value="PB1"/>
    <property type="match status" value="1"/>
</dbReference>
<proteinExistence type="predicted"/>
<evidence type="ECO:0000256" key="2">
    <source>
        <dbReference type="SAM" id="Phobius"/>
    </source>
</evidence>
<dbReference type="Gene3D" id="3.10.20.90">
    <property type="entry name" value="Phosphatidylinositol 3-kinase Catalytic Subunit, Chain A, domain 1"/>
    <property type="match status" value="1"/>
</dbReference>
<keyword evidence="2" id="KW-0812">Transmembrane</keyword>
<dbReference type="PROSITE" id="PS51745">
    <property type="entry name" value="PB1"/>
    <property type="match status" value="1"/>
</dbReference>